<dbReference type="SUPFAM" id="SSF161098">
    <property type="entry name" value="MetI-like"/>
    <property type="match status" value="1"/>
</dbReference>
<comment type="similarity">
    <text evidence="7">Belongs to the binding-protein-dependent transport system permease family.</text>
</comment>
<dbReference type="PANTHER" id="PTHR43163:SF6">
    <property type="entry name" value="DIPEPTIDE TRANSPORT SYSTEM PERMEASE PROTEIN DPPB-RELATED"/>
    <property type="match status" value="1"/>
</dbReference>
<feature type="transmembrane region" description="Helical" evidence="7">
    <location>
        <begin position="177"/>
        <end position="196"/>
    </location>
</feature>
<dbReference type="InterPro" id="IPR000515">
    <property type="entry name" value="MetI-like"/>
</dbReference>
<dbReference type="AlphaFoldDB" id="A0A6L9U791"/>
<feature type="transmembrane region" description="Helical" evidence="7">
    <location>
        <begin position="234"/>
        <end position="260"/>
    </location>
</feature>
<reference evidence="9 10" key="1">
    <citation type="submission" date="2019-12" db="EMBL/GenBank/DDBJ databases">
        <title>Rhizobium genotypes associated with high levels of biological nitrogen fixation by grain legumes in a temperate-maritime cropping system.</title>
        <authorList>
            <person name="Maluk M."/>
            <person name="Francesc Ferrando Molina F."/>
            <person name="Lopez Del Egido L."/>
            <person name="Lafos M."/>
            <person name="Langarica-Fuentes A."/>
            <person name="Gebre Yohannes G."/>
            <person name="Young M.W."/>
            <person name="Martin P."/>
            <person name="Gantlett R."/>
            <person name="Kenicer G."/>
            <person name="Hawes C."/>
            <person name="Begg G.S."/>
            <person name="Quilliam R.S."/>
            <person name="Squire G.R."/>
            <person name="Poole P.S."/>
            <person name="Young P.W."/>
            <person name="Iannetta P.M."/>
            <person name="James E.K."/>
        </authorList>
    </citation>
    <scope>NUCLEOTIDE SEQUENCE [LARGE SCALE GENOMIC DNA]</scope>
    <source>
        <strain evidence="9 10">JHI1118</strain>
    </source>
</reference>
<dbReference type="Gene3D" id="1.10.3720.10">
    <property type="entry name" value="MetI-like"/>
    <property type="match status" value="1"/>
</dbReference>
<dbReference type="PROSITE" id="PS50928">
    <property type="entry name" value="ABC_TM1"/>
    <property type="match status" value="1"/>
</dbReference>
<dbReference type="PANTHER" id="PTHR43163">
    <property type="entry name" value="DIPEPTIDE TRANSPORT SYSTEM PERMEASE PROTEIN DPPB-RELATED"/>
    <property type="match status" value="1"/>
</dbReference>
<evidence type="ECO:0000259" key="8">
    <source>
        <dbReference type="PROSITE" id="PS50928"/>
    </source>
</evidence>
<feature type="domain" description="ABC transmembrane type-1" evidence="8">
    <location>
        <begin position="97"/>
        <end position="299"/>
    </location>
</feature>
<comment type="subcellular location">
    <subcellularLocation>
        <location evidence="1 7">Cell membrane</location>
        <topology evidence="1 7">Multi-pass membrane protein</topology>
    </subcellularLocation>
</comment>
<keyword evidence="5 7" id="KW-1133">Transmembrane helix</keyword>
<evidence type="ECO:0000313" key="9">
    <source>
        <dbReference type="EMBL" id="NEI71815.1"/>
    </source>
</evidence>
<dbReference type="Pfam" id="PF00528">
    <property type="entry name" value="BPD_transp_1"/>
    <property type="match status" value="1"/>
</dbReference>
<dbReference type="GO" id="GO:0005886">
    <property type="term" value="C:plasma membrane"/>
    <property type="evidence" value="ECO:0007669"/>
    <property type="project" value="UniProtKB-SubCell"/>
</dbReference>
<proteinExistence type="inferred from homology"/>
<name>A0A6L9U791_9HYPH</name>
<dbReference type="EMBL" id="WUEY01000009">
    <property type="protein sequence ID" value="NEI71815.1"/>
    <property type="molecule type" value="Genomic_DNA"/>
</dbReference>
<gene>
    <name evidence="9" type="ORF">GR212_19710</name>
</gene>
<dbReference type="Proteomes" id="UP000483035">
    <property type="component" value="Unassembled WGS sequence"/>
</dbReference>
<dbReference type="InterPro" id="IPR045621">
    <property type="entry name" value="BPD_transp_1_N"/>
</dbReference>
<feature type="transmembrane region" description="Helical" evidence="7">
    <location>
        <begin position="97"/>
        <end position="121"/>
    </location>
</feature>
<evidence type="ECO:0000256" key="4">
    <source>
        <dbReference type="ARBA" id="ARBA00022692"/>
    </source>
</evidence>
<evidence type="ECO:0000256" key="7">
    <source>
        <dbReference type="RuleBase" id="RU363032"/>
    </source>
</evidence>
<dbReference type="Pfam" id="PF19300">
    <property type="entry name" value="BPD_transp_1_N"/>
    <property type="match status" value="1"/>
</dbReference>
<feature type="transmembrane region" description="Helical" evidence="7">
    <location>
        <begin position="280"/>
        <end position="306"/>
    </location>
</feature>
<sequence>MIYLRYILSRLIAAMPVLVAVTLFSFVAIKLVPGDPVRIMMRDRVSDAEVAAIYAKLGMDRPLVVQYLSFVKKAATGDLGQSIIQNQPVSALVSERIAPTLMLLCVGTIFSILIALPIGILAASRPDTVFDQVVRIICILGFAMPHFWVGLLLMLAFGIQLRLLPISGYGANFPEHLAHMILPGLTIALFLGPVLIRTLRASMIEVLTTDQIEVARARGLPSWRILGKHALRNALIPTLTVLAVNISWLVSGAVVIESVFALPGLGSLLIQAVSFRDYPLIQGLSVVLAVTTVGINLIADLSYALVDRRVLRD</sequence>
<evidence type="ECO:0000256" key="1">
    <source>
        <dbReference type="ARBA" id="ARBA00004651"/>
    </source>
</evidence>
<evidence type="ECO:0000313" key="10">
    <source>
        <dbReference type="Proteomes" id="UP000483035"/>
    </source>
</evidence>
<protein>
    <submittedName>
        <fullName evidence="9">ABC transporter permease subunit</fullName>
    </submittedName>
</protein>
<evidence type="ECO:0000256" key="5">
    <source>
        <dbReference type="ARBA" id="ARBA00022989"/>
    </source>
</evidence>
<keyword evidence="6 7" id="KW-0472">Membrane</keyword>
<organism evidence="9 10">
    <name type="scientific">Rhizobium lusitanum</name>
    <dbReference type="NCBI Taxonomy" id="293958"/>
    <lineage>
        <taxon>Bacteria</taxon>
        <taxon>Pseudomonadati</taxon>
        <taxon>Pseudomonadota</taxon>
        <taxon>Alphaproteobacteria</taxon>
        <taxon>Hyphomicrobiales</taxon>
        <taxon>Rhizobiaceae</taxon>
        <taxon>Rhizobium/Agrobacterium group</taxon>
        <taxon>Rhizobium</taxon>
    </lineage>
</organism>
<evidence type="ECO:0000256" key="6">
    <source>
        <dbReference type="ARBA" id="ARBA00023136"/>
    </source>
</evidence>
<accession>A0A6L9U791</accession>
<keyword evidence="4 7" id="KW-0812">Transmembrane</keyword>
<comment type="caution">
    <text evidence="9">The sequence shown here is derived from an EMBL/GenBank/DDBJ whole genome shotgun (WGS) entry which is preliminary data.</text>
</comment>
<keyword evidence="2 7" id="KW-0813">Transport</keyword>
<dbReference type="GO" id="GO:0055085">
    <property type="term" value="P:transmembrane transport"/>
    <property type="evidence" value="ECO:0007669"/>
    <property type="project" value="InterPro"/>
</dbReference>
<dbReference type="CDD" id="cd06261">
    <property type="entry name" value="TM_PBP2"/>
    <property type="match status" value="1"/>
</dbReference>
<feature type="transmembrane region" description="Helical" evidence="7">
    <location>
        <begin position="12"/>
        <end position="32"/>
    </location>
</feature>
<dbReference type="RefSeq" id="WP_163988530.1">
    <property type="nucleotide sequence ID" value="NZ_WUEY01000009.1"/>
</dbReference>
<feature type="transmembrane region" description="Helical" evidence="7">
    <location>
        <begin position="133"/>
        <end position="157"/>
    </location>
</feature>
<evidence type="ECO:0000256" key="2">
    <source>
        <dbReference type="ARBA" id="ARBA00022448"/>
    </source>
</evidence>
<dbReference type="InterPro" id="IPR035906">
    <property type="entry name" value="MetI-like_sf"/>
</dbReference>
<evidence type="ECO:0000256" key="3">
    <source>
        <dbReference type="ARBA" id="ARBA00022475"/>
    </source>
</evidence>
<keyword evidence="3" id="KW-1003">Cell membrane</keyword>